<dbReference type="SUPFAM" id="SSF52540">
    <property type="entry name" value="P-loop containing nucleoside triphosphate hydrolases"/>
    <property type="match status" value="1"/>
</dbReference>
<dbReference type="InterPro" id="IPR027417">
    <property type="entry name" value="P-loop_NTPase"/>
</dbReference>
<reference evidence="2" key="1">
    <citation type="submission" date="2021-11" db="EMBL/GenBank/DDBJ databases">
        <title>BS-T2-15 a new species belonging to the Comamonadaceae family isolated from the soil of a French oak forest.</title>
        <authorList>
            <person name="Mieszkin S."/>
            <person name="Alain K."/>
        </authorList>
    </citation>
    <scope>NUCLEOTIDE SEQUENCE</scope>
    <source>
        <strain evidence="2">BS-T2-15</strain>
    </source>
</reference>
<name>A0A9X2C4C0_9BURK</name>
<dbReference type="RefSeq" id="WP_275685142.1">
    <property type="nucleotide sequence ID" value="NZ_JAJLJH010000012.1"/>
</dbReference>
<dbReference type="PANTHER" id="PTHR37512">
    <property type="entry name" value="TRIFUNCTIONAL NAD BIOSYNTHESIS/REGULATOR PROTEIN NADR"/>
    <property type="match status" value="1"/>
</dbReference>
<evidence type="ECO:0000313" key="3">
    <source>
        <dbReference type="Proteomes" id="UP001139353"/>
    </source>
</evidence>
<keyword evidence="2" id="KW-0067">ATP-binding</keyword>
<dbReference type="EMBL" id="JAJLJH010000012">
    <property type="protein sequence ID" value="MCK9689090.1"/>
    <property type="molecule type" value="Genomic_DNA"/>
</dbReference>
<proteinExistence type="predicted"/>
<protein>
    <submittedName>
        <fullName evidence="2">ATP-binding protein</fullName>
    </submittedName>
</protein>
<gene>
    <name evidence="2" type="ORF">LPC04_25525</name>
</gene>
<accession>A0A9X2C4C0</accession>
<dbReference type="Proteomes" id="UP001139353">
    <property type="component" value="Unassembled WGS sequence"/>
</dbReference>
<keyword evidence="3" id="KW-1185">Reference proteome</keyword>
<sequence>MPAIDGTGAPLRVAIVGAESTGKSVLANALADALAREFGLRCAVVDEYLRTWCEEQHRTPRADEQMGIALEHARRIEAAGAQPGLDVLLCDTTPLMVAVYSDLLFDDRSLEPAARDCQQAMDLTLLTSLDLPWVADGLQRDGPHVRAPVDARVRARLRDWGVTWSVVSGSGDARTSGAIDALRPLLREHGRRERSTGLLSRLQASREGPPSPRWVCERCDDPFCERHPRPAGRAN</sequence>
<dbReference type="GO" id="GO:0005524">
    <property type="term" value="F:ATP binding"/>
    <property type="evidence" value="ECO:0007669"/>
    <property type="project" value="UniProtKB-KW"/>
</dbReference>
<dbReference type="PANTHER" id="PTHR37512:SF1">
    <property type="entry name" value="NADR_TTD14 AAA DOMAIN-CONTAINING PROTEIN"/>
    <property type="match status" value="1"/>
</dbReference>
<dbReference type="Gene3D" id="3.40.50.300">
    <property type="entry name" value="P-loop containing nucleotide triphosphate hydrolases"/>
    <property type="match status" value="1"/>
</dbReference>
<feature type="domain" description="NadR/Ttd14 AAA" evidence="1">
    <location>
        <begin position="12"/>
        <end position="174"/>
    </location>
</feature>
<dbReference type="InterPro" id="IPR052735">
    <property type="entry name" value="NAD_biosynth-regulator"/>
</dbReference>
<dbReference type="AlphaFoldDB" id="A0A9X2C4C0"/>
<keyword evidence="2" id="KW-0547">Nucleotide-binding</keyword>
<organism evidence="2 3">
    <name type="scientific">Scleromatobacter humisilvae</name>
    <dbReference type="NCBI Taxonomy" id="2897159"/>
    <lineage>
        <taxon>Bacteria</taxon>
        <taxon>Pseudomonadati</taxon>
        <taxon>Pseudomonadota</taxon>
        <taxon>Betaproteobacteria</taxon>
        <taxon>Burkholderiales</taxon>
        <taxon>Sphaerotilaceae</taxon>
        <taxon>Scleromatobacter</taxon>
    </lineage>
</organism>
<evidence type="ECO:0000313" key="2">
    <source>
        <dbReference type="EMBL" id="MCK9689090.1"/>
    </source>
</evidence>
<dbReference type="Pfam" id="PF13521">
    <property type="entry name" value="AAA_28"/>
    <property type="match status" value="1"/>
</dbReference>
<dbReference type="InterPro" id="IPR038727">
    <property type="entry name" value="NadR/Ttd14_AAA_dom"/>
</dbReference>
<comment type="caution">
    <text evidence="2">The sequence shown here is derived from an EMBL/GenBank/DDBJ whole genome shotgun (WGS) entry which is preliminary data.</text>
</comment>
<evidence type="ECO:0000259" key="1">
    <source>
        <dbReference type="Pfam" id="PF13521"/>
    </source>
</evidence>